<dbReference type="AlphaFoldDB" id="A0A9J6NXH6"/>
<dbReference type="PIRSF" id="PIRSF000538">
    <property type="entry name" value="GlpK"/>
    <property type="match status" value="1"/>
</dbReference>
<dbReference type="InterPro" id="IPR018484">
    <property type="entry name" value="FGGY_N"/>
</dbReference>
<feature type="domain" description="Carbohydrate kinase FGGY N-terminal" evidence="5">
    <location>
        <begin position="5"/>
        <end position="253"/>
    </location>
</feature>
<evidence type="ECO:0000256" key="2">
    <source>
        <dbReference type="ARBA" id="ARBA00022679"/>
    </source>
</evidence>
<protein>
    <submittedName>
        <fullName evidence="7">FGGY-family carbohydrate kinase</fullName>
    </submittedName>
</protein>
<dbReference type="Pfam" id="PF02782">
    <property type="entry name" value="FGGY_C"/>
    <property type="match status" value="1"/>
</dbReference>
<dbReference type="InterPro" id="IPR050406">
    <property type="entry name" value="FGGY_Carb_Kinase"/>
</dbReference>
<gene>
    <name evidence="7" type="ORF">KDK92_01165</name>
</gene>
<feature type="domain" description="Carbohydrate kinase FGGY C-terminal" evidence="6">
    <location>
        <begin position="286"/>
        <end position="452"/>
    </location>
</feature>
<evidence type="ECO:0000259" key="6">
    <source>
        <dbReference type="Pfam" id="PF02782"/>
    </source>
</evidence>
<comment type="similarity">
    <text evidence="1 4">Belongs to the FGGY kinase family.</text>
</comment>
<evidence type="ECO:0000256" key="3">
    <source>
        <dbReference type="ARBA" id="ARBA00022777"/>
    </source>
</evidence>
<reference evidence="7" key="2">
    <citation type="submission" date="2021-04" db="EMBL/GenBank/DDBJ databases">
        <authorList>
            <person name="Dong X."/>
        </authorList>
    </citation>
    <scope>NUCLEOTIDE SEQUENCE</scope>
    <source>
        <strain evidence="7">ZWT</strain>
    </source>
</reference>
<dbReference type="CDD" id="cd07779">
    <property type="entry name" value="ASKHA_NBD_FGGY_YgcE-like"/>
    <property type="match status" value="1"/>
</dbReference>
<keyword evidence="8" id="KW-1185">Reference proteome</keyword>
<dbReference type="RefSeq" id="WP_250857204.1">
    <property type="nucleotide sequence ID" value="NZ_JAGSOJ010000001.1"/>
</dbReference>
<proteinExistence type="inferred from homology"/>
<dbReference type="PANTHER" id="PTHR43095:SF5">
    <property type="entry name" value="XYLULOSE KINASE"/>
    <property type="match status" value="1"/>
</dbReference>
<dbReference type="Proteomes" id="UP001056429">
    <property type="component" value="Unassembled WGS sequence"/>
</dbReference>
<dbReference type="Pfam" id="PF00370">
    <property type="entry name" value="FGGY_N"/>
    <property type="match status" value="1"/>
</dbReference>
<comment type="caution">
    <text evidence="7">The sequence shown here is derived from an EMBL/GenBank/DDBJ whole genome shotgun (WGS) entry which is preliminary data.</text>
</comment>
<evidence type="ECO:0000313" key="7">
    <source>
        <dbReference type="EMBL" id="MCM1988333.1"/>
    </source>
</evidence>
<dbReference type="PANTHER" id="PTHR43095">
    <property type="entry name" value="SUGAR KINASE"/>
    <property type="match status" value="1"/>
</dbReference>
<evidence type="ECO:0000256" key="4">
    <source>
        <dbReference type="RuleBase" id="RU003733"/>
    </source>
</evidence>
<name>A0A9J6NXH6_9CLOT</name>
<dbReference type="EMBL" id="JAGSOJ010000001">
    <property type="protein sequence ID" value="MCM1988333.1"/>
    <property type="molecule type" value="Genomic_DNA"/>
</dbReference>
<dbReference type="GO" id="GO:0005975">
    <property type="term" value="P:carbohydrate metabolic process"/>
    <property type="evidence" value="ECO:0007669"/>
    <property type="project" value="InterPro"/>
</dbReference>
<keyword evidence="2 4" id="KW-0808">Transferase</keyword>
<keyword evidence="3 4" id="KW-0418">Kinase</keyword>
<evidence type="ECO:0000256" key="1">
    <source>
        <dbReference type="ARBA" id="ARBA00009156"/>
    </source>
</evidence>
<dbReference type="InterPro" id="IPR043129">
    <property type="entry name" value="ATPase_NBD"/>
</dbReference>
<evidence type="ECO:0000313" key="8">
    <source>
        <dbReference type="Proteomes" id="UP001056429"/>
    </source>
</evidence>
<dbReference type="GO" id="GO:0016301">
    <property type="term" value="F:kinase activity"/>
    <property type="evidence" value="ECO:0007669"/>
    <property type="project" value="UniProtKB-KW"/>
</dbReference>
<sequence length="515" mass="58640">MKDGYVLVLDCGTQSMRSIIYDSKGALLGVKKVKYPKYYTTLEGFVEMHPDVFWDSACRAVNLFWEEYPEIMEKVVAITLASQRSTSVFVDKEGKPLRNAVSWMDTRKMKNNYKINTVMKKIYKVLKVWEIVDNYNRGCPYHWVKRNEKEVAEKLHKYIFLSTYINFKLTGQFKDSVTSAPGYMPFCTKRLDWANKKDIEGKIFHVESDKLFELVDPGDLIGNLTEEAAELLNLPVGIPVIATGSDKACETLGVGCLNTKSVSVSLASMVTVQTTTDEYFQLYKYGTVFPAAVKGKYTPELGIHRGFWLVSWFVNEFAELEKKESQEKNISIEKILNEKLNKVSPGSDGLLLQPYWLSDVRHPGATGTLIGLNDVHTRIHFYRALVEGLGYSIKEGIKSIENKTHKRVEKIALSGGGAQSEILCQMLANIFDRTVYVVQSHETSGLGAALLSYVHLGVYKNVEEAVDGMVHITKTYEPVKEVAELYEELYENIYKLTYKRLQPVYRKMEEMKITK</sequence>
<dbReference type="InterPro" id="IPR000577">
    <property type="entry name" value="Carb_kinase_FGGY"/>
</dbReference>
<dbReference type="GO" id="GO:0016773">
    <property type="term" value="F:phosphotransferase activity, alcohol group as acceptor"/>
    <property type="evidence" value="ECO:0007669"/>
    <property type="project" value="InterPro"/>
</dbReference>
<dbReference type="SUPFAM" id="SSF53067">
    <property type="entry name" value="Actin-like ATPase domain"/>
    <property type="match status" value="2"/>
</dbReference>
<dbReference type="InterPro" id="IPR018485">
    <property type="entry name" value="FGGY_C"/>
</dbReference>
<dbReference type="InterPro" id="IPR018483">
    <property type="entry name" value="Carb_kinase_FGGY_CS"/>
</dbReference>
<dbReference type="Gene3D" id="3.30.420.40">
    <property type="match status" value="2"/>
</dbReference>
<accession>A0A9J6NXH6</accession>
<reference evidence="7" key="1">
    <citation type="journal article" date="2021" name="mSystems">
        <title>Bacteria and Archaea Synergistically Convert Glycine Betaine to Biogenic Methane in the Formosa Cold Seep of the South China Sea.</title>
        <authorList>
            <person name="Li L."/>
            <person name="Zhang W."/>
            <person name="Zhang S."/>
            <person name="Song L."/>
            <person name="Sun Q."/>
            <person name="Zhang H."/>
            <person name="Xiang H."/>
            <person name="Dong X."/>
        </authorList>
    </citation>
    <scope>NUCLEOTIDE SEQUENCE</scope>
    <source>
        <strain evidence="7">ZWT</strain>
    </source>
</reference>
<organism evidence="7 8">
    <name type="scientific">Oceanirhabdus seepicola</name>
    <dbReference type="NCBI Taxonomy" id="2828781"/>
    <lineage>
        <taxon>Bacteria</taxon>
        <taxon>Bacillati</taxon>
        <taxon>Bacillota</taxon>
        <taxon>Clostridia</taxon>
        <taxon>Eubacteriales</taxon>
        <taxon>Clostridiaceae</taxon>
        <taxon>Oceanirhabdus</taxon>
    </lineage>
</organism>
<dbReference type="PROSITE" id="PS00445">
    <property type="entry name" value="FGGY_KINASES_2"/>
    <property type="match status" value="1"/>
</dbReference>
<evidence type="ECO:0000259" key="5">
    <source>
        <dbReference type="Pfam" id="PF00370"/>
    </source>
</evidence>